<dbReference type="Proteomes" id="UP000076738">
    <property type="component" value="Unassembled WGS sequence"/>
</dbReference>
<protein>
    <submittedName>
        <fullName evidence="2">Uncharacterized protein</fullName>
    </submittedName>
</protein>
<accession>A0A167KCZ2</accession>
<dbReference type="InterPro" id="IPR032675">
    <property type="entry name" value="LRR_dom_sf"/>
</dbReference>
<proteinExistence type="predicted"/>
<dbReference type="OrthoDB" id="2973896at2759"/>
<dbReference type="AlphaFoldDB" id="A0A167KCZ2"/>
<evidence type="ECO:0000313" key="2">
    <source>
        <dbReference type="EMBL" id="KZO94512.1"/>
    </source>
</evidence>
<sequence length="486" mass="55948">MPVQTRSKRSTVGVDRVERSSRVKRIKGSSQSLVKRPRDLSTSRVEPVEGSSQVKDSPNLSPPRIEPVEGWSFHMSCASINTLPVEIVCYIIRLATDVPVAFDTRSEAVLDEDRVETPSLIIESIKTKSSLSIVSKLFHIVVDEYLYEIILLTKFPGCMSLRRFAAFLRKKRRGVLRSRGERVRRLELNFFFRAYDWPASWDSLWGLLPACPKLEALALLFQPEVDPSKYWRTAISCSEQFARNIARRCGGTLRKLEIGGNIVFPQHCIQPMLDRMENLEVVYLRDVDHGALNRSASKQWTGTLLVRDRMKHLHTILGHILRSDVIFHSSPRLRHVSLPASVPPTVLDLLRLHAGSIVSVYYEQNRVYTPLPAILETLPNLEHLVVREWWNTGWDLVLPTQAHSHLRILTLFLTVSSYEARSMLGDMESLIQRVEERNLPKLKKIRLGGLFRDEHRARLWELGETWGRLGITWEERRDITAWHGYL</sequence>
<organism evidence="2 3">
    <name type="scientific">Calocera viscosa (strain TUFC12733)</name>
    <dbReference type="NCBI Taxonomy" id="1330018"/>
    <lineage>
        <taxon>Eukaryota</taxon>
        <taxon>Fungi</taxon>
        <taxon>Dikarya</taxon>
        <taxon>Basidiomycota</taxon>
        <taxon>Agaricomycotina</taxon>
        <taxon>Dacrymycetes</taxon>
        <taxon>Dacrymycetales</taxon>
        <taxon>Dacrymycetaceae</taxon>
        <taxon>Calocera</taxon>
    </lineage>
</organism>
<feature type="region of interest" description="Disordered" evidence="1">
    <location>
        <begin position="1"/>
        <end position="62"/>
    </location>
</feature>
<gene>
    <name evidence="2" type="ORF">CALVIDRAFT_538968</name>
</gene>
<feature type="compositionally biased region" description="Polar residues" evidence="1">
    <location>
        <begin position="42"/>
        <end position="59"/>
    </location>
</feature>
<reference evidence="2 3" key="1">
    <citation type="journal article" date="2016" name="Mol. Biol. Evol.">
        <title>Comparative Genomics of Early-Diverging Mushroom-Forming Fungi Provides Insights into the Origins of Lignocellulose Decay Capabilities.</title>
        <authorList>
            <person name="Nagy L.G."/>
            <person name="Riley R."/>
            <person name="Tritt A."/>
            <person name="Adam C."/>
            <person name="Daum C."/>
            <person name="Floudas D."/>
            <person name="Sun H."/>
            <person name="Yadav J.S."/>
            <person name="Pangilinan J."/>
            <person name="Larsson K.H."/>
            <person name="Matsuura K."/>
            <person name="Barry K."/>
            <person name="Labutti K."/>
            <person name="Kuo R."/>
            <person name="Ohm R.A."/>
            <person name="Bhattacharya S.S."/>
            <person name="Shirouzu T."/>
            <person name="Yoshinaga Y."/>
            <person name="Martin F.M."/>
            <person name="Grigoriev I.V."/>
            <person name="Hibbett D.S."/>
        </authorList>
    </citation>
    <scope>NUCLEOTIDE SEQUENCE [LARGE SCALE GENOMIC DNA]</scope>
    <source>
        <strain evidence="2 3">TUFC12733</strain>
    </source>
</reference>
<evidence type="ECO:0000256" key="1">
    <source>
        <dbReference type="SAM" id="MobiDB-lite"/>
    </source>
</evidence>
<evidence type="ECO:0000313" key="3">
    <source>
        <dbReference type="Proteomes" id="UP000076738"/>
    </source>
</evidence>
<dbReference type="SUPFAM" id="SSF52047">
    <property type="entry name" value="RNI-like"/>
    <property type="match status" value="1"/>
</dbReference>
<dbReference type="EMBL" id="KV417294">
    <property type="protein sequence ID" value="KZO94512.1"/>
    <property type="molecule type" value="Genomic_DNA"/>
</dbReference>
<dbReference type="Gene3D" id="3.80.10.10">
    <property type="entry name" value="Ribonuclease Inhibitor"/>
    <property type="match status" value="1"/>
</dbReference>
<name>A0A167KCZ2_CALVF</name>
<keyword evidence="3" id="KW-1185">Reference proteome</keyword>